<proteinExistence type="predicted"/>
<sequence>MSDTVGRFAWHCHHDMLLEILVEPHETRVAHITGWKRVSEIATRLRLFELVQGKLPDEVIAAGKNYIAARENWVVMQKRGKAALERYVVAREKCATAIAGHADEINALHAAECPDCPWNGVTIFPE</sequence>
<comment type="caution">
    <text evidence="1">The sequence shown here is derived from an EMBL/GenBank/DDBJ whole genome shotgun (WGS) entry which is preliminary data.</text>
</comment>
<accession>A0A0F9WQR8</accession>
<organism evidence="1">
    <name type="scientific">marine sediment metagenome</name>
    <dbReference type="NCBI Taxonomy" id="412755"/>
    <lineage>
        <taxon>unclassified sequences</taxon>
        <taxon>metagenomes</taxon>
        <taxon>ecological metagenomes</taxon>
    </lineage>
</organism>
<name>A0A0F9WQR8_9ZZZZ</name>
<evidence type="ECO:0000313" key="1">
    <source>
        <dbReference type="EMBL" id="KKN81088.1"/>
    </source>
</evidence>
<dbReference type="EMBL" id="LAZR01000220">
    <property type="protein sequence ID" value="KKN81088.1"/>
    <property type="molecule type" value="Genomic_DNA"/>
</dbReference>
<gene>
    <name evidence="1" type="ORF">LCGC14_0323070</name>
</gene>
<reference evidence="1" key="1">
    <citation type="journal article" date="2015" name="Nature">
        <title>Complex archaea that bridge the gap between prokaryotes and eukaryotes.</title>
        <authorList>
            <person name="Spang A."/>
            <person name="Saw J.H."/>
            <person name="Jorgensen S.L."/>
            <person name="Zaremba-Niedzwiedzka K."/>
            <person name="Martijn J."/>
            <person name="Lind A.E."/>
            <person name="van Eijk R."/>
            <person name="Schleper C."/>
            <person name="Guy L."/>
            <person name="Ettema T.J."/>
        </authorList>
    </citation>
    <scope>NUCLEOTIDE SEQUENCE</scope>
</reference>
<dbReference type="AlphaFoldDB" id="A0A0F9WQR8"/>
<protein>
    <submittedName>
        <fullName evidence="1">Uncharacterized protein</fullName>
    </submittedName>
</protein>